<dbReference type="Pfam" id="PF14905">
    <property type="entry name" value="OMP_b-brl_3"/>
    <property type="match status" value="1"/>
</dbReference>
<dbReference type="AlphaFoldDB" id="A0A1M5GJH4"/>
<gene>
    <name evidence="6" type="ORF">SAMN04488522_104239</name>
</gene>
<dbReference type="SUPFAM" id="SSF56935">
    <property type="entry name" value="Porins"/>
    <property type="match status" value="1"/>
</dbReference>
<reference evidence="7" key="1">
    <citation type="submission" date="2016-11" db="EMBL/GenBank/DDBJ databases">
        <authorList>
            <person name="Varghese N."/>
            <person name="Submissions S."/>
        </authorList>
    </citation>
    <scope>NUCLEOTIDE SEQUENCE [LARGE SCALE GENOMIC DNA]</scope>
    <source>
        <strain evidence="7">DSM 16990</strain>
    </source>
</reference>
<dbReference type="InterPro" id="IPR037066">
    <property type="entry name" value="Plug_dom_sf"/>
</dbReference>
<name>A0A1M5GJH4_9SPHI</name>
<comment type="subcellular location">
    <subcellularLocation>
        <location evidence="1">Cell outer membrane</location>
    </subcellularLocation>
</comment>
<dbReference type="InterPro" id="IPR008969">
    <property type="entry name" value="CarboxyPept-like_regulatory"/>
</dbReference>
<dbReference type="SUPFAM" id="SSF49464">
    <property type="entry name" value="Carboxypeptidase regulatory domain-like"/>
    <property type="match status" value="1"/>
</dbReference>
<keyword evidence="3" id="KW-0998">Cell outer membrane</keyword>
<keyword evidence="2" id="KW-0472">Membrane</keyword>
<evidence type="ECO:0000256" key="2">
    <source>
        <dbReference type="ARBA" id="ARBA00023136"/>
    </source>
</evidence>
<dbReference type="Proteomes" id="UP000184287">
    <property type="component" value="Unassembled WGS sequence"/>
</dbReference>
<evidence type="ECO:0000256" key="4">
    <source>
        <dbReference type="SAM" id="MobiDB-lite"/>
    </source>
</evidence>
<feature type="compositionally biased region" description="Basic and acidic residues" evidence="4">
    <location>
        <begin position="781"/>
        <end position="793"/>
    </location>
</feature>
<dbReference type="OrthoDB" id="8764943at2"/>
<evidence type="ECO:0000313" key="7">
    <source>
        <dbReference type="Proteomes" id="UP000184287"/>
    </source>
</evidence>
<dbReference type="EMBL" id="FQUQ01000004">
    <property type="protein sequence ID" value="SHG03671.1"/>
    <property type="molecule type" value="Genomic_DNA"/>
</dbReference>
<dbReference type="STRING" id="288992.SAMN04488522_104239"/>
<dbReference type="GO" id="GO:0009279">
    <property type="term" value="C:cell outer membrane"/>
    <property type="evidence" value="ECO:0007669"/>
    <property type="project" value="UniProtKB-SubCell"/>
</dbReference>
<dbReference type="PANTHER" id="PTHR40980:SF4">
    <property type="entry name" value="TONB-DEPENDENT RECEPTOR-LIKE BETA-BARREL DOMAIN-CONTAINING PROTEIN"/>
    <property type="match status" value="1"/>
</dbReference>
<proteinExistence type="predicted"/>
<sequence>MRTLNLFIIIFLWSTINVFAQKPISGKVVDELNLGLPGATVVLIHLADSVNKQHIITDGEGRFSFNKAAFGKYMMEVSYLNYKKLYRQLEFRKEPIHDLVLKLEPDQTVLSEVEIVARKQALAIKGGKTTMNVEQSQLAQSQSAFDLLKSLPGVNVNKDGEIKIKGKAGVVVMIDGEPVEMGSNQLKSLLKSTPGTTLKTIEVMNRPPSSMDAAGNAGVINFVFNKKVKKGFNGSLSSGISKGRYYKTDHSLALSYGDDKWDMNFLYSYDYDHSWQRDSLFRISTVSGEPTQMGQVQVNPSKSKGHLLKFGLERNFDDKNSLGFNFTFNDVQNPILGNTITSFEKNYRPDALVLQRNDLRTKLRNWDGILKYQHKFDEDKTLKSSFQATIMDAGNREDYQIRRMEYQQPAGSYTRYRNSYPSKIDKFVFKTDYTHKIADFMKFETGVKSSFSKIRNSQQSEQYLNMGWTPDPSRGNQFQYKEAIQAAYALFEMNTKKWNFKGGLRGEFTHVKGDSASSKNLVRQNYFSLFPNVEIGYSPNEDYSVTLGYSRRIDRPEYDKLNPAVRYLDSYTIEKGNPYLKPQFSNNLELSQQFFKFIDLTVGYSALKDPIYYSFITTPNLQSYYTTINTGKQNQWSAALSFPVPGVSWWENYQSIYAYTTEFNATLENSVVSEKGKSLGFYSYNSFKLPWDLSMELSGWYESGGLHANFKYKPMAEVNVGMNRKFLNKKLNVGLSVSDLFYNGIFKADIVSNHNQVFKIDSRSDSRIFKLSLNWQFGKTNKKEEEPKGHFDNNRFPGGKSKAPGKSGGSSE</sequence>
<dbReference type="Gene3D" id="2.60.40.1120">
    <property type="entry name" value="Carboxypeptidase-like, regulatory domain"/>
    <property type="match status" value="1"/>
</dbReference>
<feature type="region of interest" description="Disordered" evidence="4">
    <location>
        <begin position="781"/>
        <end position="812"/>
    </location>
</feature>
<evidence type="ECO:0000313" key="6">
    <source>
        <dbReference type="EMBL" id="SHG03671.1"/>
    </source>
</evidence>
<evidence type="ECO:0000256" key="1">
    <source>
        <dbReference type="ARBA" id="ARBA00004442"/>
    </source>
</evidence>
<dbReference type="InterPro" id="IPR041700">
    <property type="entry name" value="OMP_b-brl_3"/>
</dbReference>
<dbReference type="RefSeq" id="WP_159441137.1">
    <property type="nucleotide sequence ID" value="NZ_FQUQ01000004.1"/>
</dbReference>
<dbReference type="Pfam" id="PF13715">
    <property type="entry name" value="CarbopepD_reg_2"/>
    <property type="match status" value="1"/>
</dbReference>
<keyword evidence="6" id="KW-0675">Receptor</keyword>
<keyword evidence="7" id="KW-1185">Reference proteome</keyword>
<dbReference type="Gene3D" id="2.170.130.10">
    <property type="entry name" value="TonB-dependent receptor, plug domain"/>
    <property type="match status" value="1"/>
</dbReference>
<dbReference type="Gene3D" id="2.40.170.20">
    <property type="entry name" value="TonB-dependent receptor, beta-barrel domain"/>
    <property type="match status" value="1"/>
</dbReference>
<organism evidence="6 7">
    <name type="scientific">Pedobacter caeni</name>
    <dbReference type="NCBI Taxonomy" id="288992"/>
    <lineage>
        <taxon>Bacteria</taxon>
        <taxon>Pseudomonadati</taxon>
        <taxon>Bacteroidota</taxon>
        <taxon>Sphingobacteriia</taxon>
        <taxon>Sphingobacteriales</taxon>
        <taxon>Sphingobacteriaceae</taxon>
        <taxon>Pedobacter</taxon>
    </lineage>
</organism>
<evidence type="ECO:0000259" key="5">
    <source>
        <dbReference type="Pfam" id="PF14905"/>
    </source>
</evidence>
<dbReference type="InterPro" id="IPR036942">
    <property type="entry name" value="Beta-barrel_TonB_sf"/>
</dbReference>
<protein>
    <submittedName>
        <fullName evidence="6">Outer membrane receptor proteins, mostly Fe transport</fullName>
    </submittedName>
</protein>
<feature type="domain" description="Outer membrane protein beta-barrel" evidence="5">
    <location>
        <begin position="374"/>
        <end position="775"/>
    </location>
</feature>
<evidence type="ECO:0000256" key="3">
    <source>
        <dbReference type="ARBA" id="ARBA00023237"/>
    </source>
</evidence>
<dbReference type="PANTHER" id="PTHR40980">
    <property type="entry name" value="PLUG DOMAIN-CONTAINING PROTEIN"/>
    <property type="match status" value="1"/>
</dbReference>
<accession>A0A1M5GJH4</accession>